<dbReference type="Proteomes" id="UP000297452">
    <property type="component" value="Unassembled WGS sequence"/>
</dbReference>
<name>A0A4Z1IR03_9HELO</name>
<reference evidence="1 2" key="1">
    <citation type="submission" date="2017-12" db="EMBL/GenBank/DDBJ databases">
        <title>Comparative genomics of Botrytis spp.</title>
        <authorList>
            <person name="Valero-Jimenez C.A."/>
            <person name="Tapia P."/>
            <person name="Veloso J."/>
            <person name="Silva-Moreno E."/>
            <person name="Staats M."/>
            <person name="Valdes J.H."/>
            <person name="Van Kan J.A.L."/>
        </authorList>
    </citation>
    <scope>NUCLEOTIDE SEQUENCE [LARGE SCALE GENOMIC DNA]</scope>
    <source>
        <strain evidence="1 2">MUCL2120</strain>
    </source>
</reference>
<sequence length="99" mass="11127">MPIVLAKHRDGDNMAIDWPIYAKLNNDILDQSAHGKNETPKDCTCDLCYEQFCITSVDEEYAADLSSNVPTSKTLVRPQLCDDRSKIIADRQEIPKVEG</sequence>
<dbReference type="OrthoDB" id="3495754at2759"/>
<proteinExistence type="predicted"/>
<gene>
    <name evidence="1" type="ORF">BOTNAR_0168g00110</name>
</gene>
<organism evidence="1 2">
    <name type="scientific">Botryotinia narcissicola</name>
    <dbReference type="NCBI Taxonomy" id="278944"/>
    <lineage>
        <taxon>Eukaryota</taxon>
        <taxon>Fungi</taxon>
        <taxon>Dikarya</taxon>
        <taxon>Ascomycota</taxon>
        <taxon>Pezizomycotina</taxon>
        <taxon>Leotiomycetes</taxon>
        <taxon>Helotiales</taxon>
        <taxon>Sclerotiniaceae</taxon>
        <taxon>Botryotinia</taxon>
    </lineage>
</organism>
<evidence type="ECO:0000313" key="1">
    <source>
        <dbReference type="EMBL" id="TGO59137.1"/>
    </source>
</evidence>
<protein>
    <submittedName>
        <fullName evidence="1">Uncharacterized protein</fullName>
    </submittedName>
</protein>
<dbReference type="AlphaFoldDB" id="A0A4Z1IR03"/>
<keyword evidence="2" id="KW-1185">Reference proteome</keyword>
<evidence type="ECO:0000313" key="2">
    <source>
        <dbReference type="Proteomes" id="UP000297452"/>
    </source>
</evidence>
<comment type="caution">
    <text evidence="1">The sequence shown here is derived from an EMBL/GenBank/DDBJ whole genome shotgun (WGS) entry which is preliminary data.</text>
</comment>
<accession>A0A4Z1IR03</accession>
<dbReference type="EMBL" id="PQXJ01000168">
    <property type="protein sequence ID" value="TGO59137.1"/>
    <property type="molecule type" value="Genomic_DNA"/>
</dbReference>